<reference evidence="2" key="1">
    <citation type="submission" date="2019-09" db="EMBL/GenBank/DDBJ databases">
        <title>Organ-specific transcriptomic study of the physiology of the cattle tick, Rhipicephalus microplus.</title>
        <authorList>
            <person name="Tirloni L."/>
            <person name="Braz G."/>
            <person name="Gandara A.C.P."/>
            <person name="Sabadin G.A."/>
            <person name="da Silva R.M."/>
            <person name="Guizzo M.G."/>
            <person name="Machado J.A."/>
            <person name="Costa E.P."/>
            <person name="Gomes H.F."/>
            <person name="Moraes J."/>
            <person name="Mota M.B.S."/>
            <person name="Mesquita R.D."/>
            <person name="Alvarenga P.H."/>
            <person name="Alves F."/>
            <person name="Seixas A."/>
            <person name="da Fonseca R.N."/>
            <person name="Fogaca A."/>
            <person name="Logullo C."/>
            <person name="Tanaka A."/>
            <person name="Daffre S."/>
            <person name="Termignoni C."/>
            <person name="Vaz I.S.Jr."/>
            <person name="Oliveira P.L."/>
            <person name="Ribeiro J.M."/>
        </authorList>
    </citation>
    <scope>NUCLEOTIDE SEQUENCE</scope>
    <source>
        <strain evidence="2">Porto Alegre</strain>
    </source>
</reference>
<dbReference type="CDD" id="cd01838">
    <property type="entry name" value="Isoamyl_acetate_hydrolase_like"/>
    <property type="match status" value="1"/>
</dbReference>
<sequence>MPRMSNGVASSRVAWPRIYLFGDTLTQSSFIFGGWGSVIAECFSRRCDVLCRGLRGYNTRAWRQALPLVLGPEDARSVAALALMMGTSDSADPRDPEATHVPLDEYADNVACMLGYVKACGISYGKIILVTPPPIDEQLWLAHCRRRGKNTVRTSSSVTKYAKACAMVGLGKGVKVVDAHSHFLNDAHWSRLLSDGINLSPAGSHKLASVLIPVLKEVVGEAPRLFPEFSELDPDKPEDAISAWASATCDCARL</sequence>
<name>A0A6M2CHX5_RHIMP</name>
<evidence type="ECO:0000313" key="2">
    <source>
        <dbReference type="EMBL" id="NOV32982.1"/>
    </source>
</evidence>
<protein>
    <submittedName>
        <fullName evidence="2">Putative isoamyl acetate-hydrolyzing esterase midgut overexpressed</fullName>
    </submittedName>
</protein>
<dbReference type="AlphaFoldDB" id="A0A6M2CHX5"/>
<dbReference type="InterPro" id="IPR036514">
    <property type="entry name" value="SGNH_hydro_sf"/>
</dbReference>
<evidence type="ECO:0000259" key="1">
    <source>
        <dbReference type="Pfam" id="PF13472"/>
    </source>
</evidence>
<dbReference type="InterPro" id="IPR045136">
    <property type="entry name" value="Iah1-like"/>
</dbReference>
<accession>A0A6M2CHX5</accession>
<dbReference type="PANTHER" id="PTHR14209">
    <property type="entry name" value="ISOAMYL ACETATE-HYDROLYZING ESTERASE 1"/>
    <property type="match status" value="1"/>
</dbReference>
<dbReference type="VEuPathDB" id="VectorBase:LOC119172316"/>
<dbReference type="SUPFAM" id="SSF52266">
    <property type="entry name" value="SGNH hydrolase"/>
    <property type="match status" value="1"/>
</dbReference>
<feature type="domain" description="SGNH hydrolase-type esterase" evidence="1">
    <location>
        <begin position="20"/>
        <end position="204"/>
    </location>
</feature>
<proteinExistence type="predicted"/>
<dbReference type="Gene3D" id="3.40.50.1110">
    <property type="entry name" value="SGNH hydrolase"/>
    <property type="match status" value="1"/>
</dbReference>
<dbReference type="Pfam" id="PF13472">
    <property type="entry name" value="Lipase_GDSL_2"/>
    <property type="match status" value="1"/>
</dbReference>
<dbReference type="PANTHER" id="PTHR14209:SF19">
    <property type="entry name" value="ISOAMYL ACETATE-HYDROLYZING ESTERASE 1 HOMOLOG"/>
    <property type="match status" value="1"/>
</dbReference>
<dbReference type="OrthoDB" id="671439at2759"/>
<organism evidence="2">
    <name type="scientific">Rhipicephalus microplus</name>
    <name type="common">Cattle tick</name>
    <name type="synonym">Boophilus microplus</name>
    <dbReference type="NCBI Taxonomy" id="6941"/>
    <lineage>
        <taxon>Eukaryota</taxon>
        <taxon>Metazoa</taxon>
        <taxon>Ecdysozoa</taxon>
        <taxon>Arthropoda</taxon>
        <taxon>Chelicerata</taxon>
        <taxon>Arachnida</taxon>
        <taxon>Acari</taxon>
        <taxon>Parasitiformes</taxon>
        <taxon>Ixodida</taxon>
        <taxon>Ixodoidea</taxon>
        <taxon>Ixodidae</taxon>
        <taxon>Rhipicephalinae</taxon>
        <taxon>Rhipicephalus</taxon>
        <taxon>Boophilus</taxon>
    </lineage>
</organism>
<dbReference type="EMBL" id="GHWJ01000245">
    <property type="protein sequence ID" value="NOV32982.1"/>
    <property type="molecule type" value="Transcribed_RNA"/>
</dbReference>
<dbReference type="InterPro" id="IPR013830">
    <property type="entry name" value="SGNH_hydro"/>
</dbReference>